<comment type="caution">
    <text evidence="1">The sequence shown here is derived from an EMBL/GenBank/DDBJ whole genome shotgun (WGS) entry which is preliminary data.</text>
</comment>
<accession>A0A4R9JU03</accession>
<evidence type="ECO:0000313" key="2">
    <source>
        <dbReference type="Proteomes" id="UP000297693"/>
    </source>
</evidence>
<reference evidence="1" key="1">
    <citation type="journal article" date="2019" name="PLoS Negl. Trop. Dis.">
        <title>Revisiting the worldwide diversity of Leptospira species in the environment.</title>
        <authorList>
            <person name="Vincent A.T."/>
            <person name="Schiettekatte O."/>
            <person name="Bourhy P."/>
            <person name="Veyrier F.J."/>
            <person name="Picardeau M."/>
        </authorList>
    </citation>
    <scope>NUCLEOTIDE SEQUENCE [LARGE SCALE GENOMIC DNA]</scope>
    <source>
        <strain evidence="1">201702476</strain>
    </source>
</reference>
<dbReference type="EMBL" id="RQGD01000046">
    <property type="protein sequence ID" value="TGL56252.1"/>
    <property type="molecule type" value="Genomic_DNA"/>
</dbReference>
<evidence type="ECO:0000313" key="1">
    <source>
        <dbReference type="EMBL" id="TGL56252.1"/>
    </source>
</evidence>
<dbReference type="InterPro" id="IPR015943">
    <property type="entry name" value="WD40/YVTN_repeat-like_dom_sf"/>
</dbReference>
<dbReference type="OrthoDB" id="501835at2"/>
<dbReference type="Gene3D" id="2.130.10.10">
    <property type="entry name" value="YVTN repeat-like/Quinoprotein amine dehydrogenase"/>
    <property type="match status" value="2"/>
</dbReference>
<keyword evidence="2" id="KW-1185">Reference proteome</keyword>
<protein>
    <recommendedName>
        <fullName evidence="3">Sortilin N-terminal domain-containing protein</fullName>
    </recommendedName>
</protein>
<sequence>MMHVTFLIILAIAISSCDRLDPFGSKLKENKNYQLSVLLCYLPTPKLSATEPLIKYASDPNLLAASFAENASMEFPKANFAVSVDRGSTWKFFNVSETIRDFSILSSEKYFVISNEAIIFTLDGGQTWNKRSHNIDLAQDQVITLFSARPERRLILILRKVNSNYVYTSVDEGLSWNQTVLNGNLINDESFQNSRSRILTSASNTNGTIGKFYLYESSEMGDQYQLIFEKALGNNPSSQVVPTRIYFEDQNKGYLSGNTLIYKTMDGGLNWSEFSTSSRGSIFYSEGNVLFYAARNFIQKSVDGGNNWSRIKSNFSLIRFYNLNSFYGKETGKNFEAYYNSFDSEGIANSKLTLSNWNGFTYQNNDFAICRKSDEPLPVNINDF</sequence>
<name>A0A4R9JU03_9LEPT</name>
<organism evidence="1 2">
    <name type="scientific">Leptospira ognonensis</name>
    <dbReference type="NCBI Taxonomy" id="2484945"/>
    <lineage>
        <taxon>Bacteria</taxon>
        <taxon>Pseudomonadati</taxon>
        <taxon>Spirochaetota</taxon>
        <taxon>Spirochaetia</taxon>
        <taxon>Leptospirales</taxon>
        <taxon>Leptospiraceae</taxon>
        <taxon>Leptospira</taxon>
    </lineage>
</organism>
<dbReference type="RefSeq" id="WP_135625032.1">
    <property type="nucleotide sequence ID" value="NZ_RQGD01000046.1"/>
</dbReference>
<proteinExistence type="predicted"/>
<gene>
    <name evidence="1" type="ORF">EHQ58_16585</name>
</gene>
<dbReference type="AlphaFoldDB" id="A0A4R9JU03"/>
<dbReference type="SUPFAM" id="SSF110296">
    <property type="entry name" value="Oligoxyloglucan reducing end-specific cellobiohydrolase"/>
    <property type="match status" value="1"/>
</dbReference>
<dbReference type="Proteomes" id="UP000297693">
    <property type="component" value="Unassembled WGS sequence"/>
</dbReference>
<evidence type="ECO:0008006" key="3">
    <source>
        <dbReference type="Google" id="ProtNLM"/>
    </source>
</evidence>